<reference evidence="4 5" key="1">
    <citation type="submission" date="2020-06" db="EMBL/GenBank/DDBJ databases">
        <title>Actinomadura xiongansis sp. nov., isolated from soil of Baiyangdian.</title>
        <authorList>
            <person name="Zhang X."/>
        </authorList>
    </citation>
    <scope>NUCLEOTIDE SEQUENCE [LARGE SCALE GENOMIC DNA]</scope>
    <source>
        <strain evidence="4 5">HBUM206468</strain>
    </source>
</reference>
<feature type="transmembrane region" description="Helical" evidence="2">
    <location>
        <begin position="324"/>
        <end position="351"/>
    </location>
</feature>
<gene>
    <name evidence="4" type="ORF">HKK74_28340</name>
</gene>
<dbReference type="Proteomes" id="UP000805614">
    <property type="component" value="Unassembled WGS sequence"/>
</dbReference>
<feature type="transmembrane region" description="Helical" evidence="2">
    <location>
        <begin position="460"/>
        <end position="484"/>
    </location>
</feature>
<feature type="transmembrane region" description="Helical" evidence="2">
    <location>
        <begin position="56"/>
        <end position="74"/>
    </location>
</feature>
<feature type="compositionally biased region" description="Basic and acidic residues" evidence="1">
    <location>
        <begin position="93"/>
        <end position="120"/>
    </location>
</feature>
<keyword evidence="5" id="KW-1185">Reference proteome</keyword>
<keyword evidence="2" id="KW-0472">Membrane</keyword>
<feature type="transmembrane region" description="Helical" evidence="2">
    <location>
        <begin position="592"/>
        <end position="610"/>
    </location>
</feature>
<evidence type="ECO:0000259" key="3">
    <source>
        <dbReference type="Pfam" id="PF06808"/>
    </source>
</evidence>
<sequence length="687" mass="73089">MPCMTVEAAPAGIAEDYEQERPARRLTGLPRHLVWTASGLLSIYALVVVFRPTAVLQYRITFLAVALPLTFLAYRSGLRLARVRKSKLSTAAERAEKGEEKGEQKGERKSQRETEKDAGERTASPRADSPGILDWLLAAASVAVLVYPLLDFDAFVTRGPEPTSTDLAMGIGLTLLLLEATRRTVGWALPAICVAFLLYGYFGAYIPIGWEIGHRGYDLSSLVDHLYMGTEGFFGVPLDVAATYIVLFTIYGAVLDLSGASRFFIDVSFAAFRKSRTAPGRTVTTAGFLLGTVSGSGVATTVSLGSVSWPILRRAGYPPEQAGGVMAAGGIGAILSPPTLGAAAFIIAELLRVSYLKVLLYALVPTILYYVGVFLAIEIDARRLKTKATDVKAPPFWRLLLRFGYHFSSLLLIVMLMAIGRSPFQAVVIATVVAFALSFLDPEHRMTPPRLWRALVQGSLGVLPVTAVCAVAGIIVGVVTLTGLGLKMSDIMVSIAGGNLGLTALFAALAIWILGLAVPVTASFIIAAVVVAPALTGLGVAPPEAYMFVFYYAVLSEVSPPTALAAVAAAAITGGDAFKTMMMAWRYTLPAFLVPFAFVLTDNGAALLWLAPWPQVLLATAISIVAVAALAVVTGRWLVGPARWPERVLCAVAAVLLLYLEPIPVVTGLCLLGLAVAVHLALRRKQA</sequence>
<keyword evidence="2" id="KW-1133">Transmembrane helix</keyword>
<dbReference type="InterPro" id="IPR011853">
    <property type="entry name" value="TRAP_DctM-Dct_fused"/>
</dbReference>
<evidence type="ECO:0000256" key="1">
    <source>
        <dbReference type="SAM" id="MobiDB-lite"/>
    </source>
</evidence>
<evidence type="ECO:0000313" key="5">
    <source>
        <dbReference type="Proteomes" id="UP000805614"/>
    </source>
</evidence>
<feature type="region of interest" description="Disordered" evidence="1">
    <location>
        <begin position="91"/>
        <end position="126"/>
    </location>
</feature>
<proteinExistence type="predicted"/>
<feature type="transmembrane region" description="Helical" evidence="2">
    <location>
        <begin position="358"/>
        <end position="379"/>
    </location>
</feature>
<feature type="transmembrane region" description="Helical" evidence="2">
    <location>
        <begin position="185"/>
        <end position="208"/>
    </location>
</feature>
<feature type="transmembrane region" description="Helical" evidence="2">
    <location>
        <begin position="241"/>
        <end position="265"/>
    </location>
</feature>
<comment type="caution">
    <text evidence="4">The sequence shown here is derived from an EMBL/GenBank/DDBJ whole genome shotgun (WGS) entry which is preliminary data.</text>
</comment>
<dbReference type="PANTHER" id="PTHR43849">
    <property type="entry name" value="BLL3936 PROTEIN"/>
    <property type="match status" value="1"/>
</dbReference>
<feature type="transmembrane region" description="Helical" evidence="2">
    <location>
        <begin position="286"/>
        <end position="312"/>
    </location>
</feature>
<dbReference type="InterPro" id="IPR010656">
    <property type="entry name" value="DctM"/>
</dbReference>
<keyword evidence="2" id="KW-0812">Transmembrane</keyword>
<feature type="transmembrane region" description="Helical" evidence="2">
    <location>
        <begin position="617"/>
        <end position="639"/>
    </location>
</feature>
<evidence type="ECO:0000313" key="4">
    <source>
        <dbReference type="EMBL" id="MBC6469377.1"/>
    </source>
</evidence>
<feature type="transmembrane region" description="Helical" evidence="2">
    <location>
        <begin position="491"/>
        <end position="514"/>
    </location>
</feature>
<feature type="domain" description="TRAP C4-dicarboxylate transport system permease DctM subunit" evidence="3">
    <location>
        <begin position="174"/>
        <end position="593"/>
    </location>
</feature>
<organism evidence="4 5">
    <name type="scientific">Actinomadura alba</name>
    <dbReference type="NCBI Taxonomy" id="406431"/>
    <lineage>
        <taxon>Bacteria</taxon>
        <taxon>Bacillati</taxon>
        <taxon>Actinomycetota</taxon>
        <taxon>Actinomycetes</taxon>
        <taxon>Streptosporangiales</taxon>
        <taxon>Thermomonosporaceae</taxon>
        <taxon>Actinomadura</taxon>
    </lineage>
</organism>
<dbReference type="NCBIfam" id="TIGR02123">
    <property type="entry name" value="TRAP_fused"/>
    <property type="match status" value="1"/>
</dbReference>
<dbReference type="Pfam" id="PF06808">
    <property type="entry name" value="DctM"/>
    <property type="match status" value="1"/>
</dbReference>
<name>A0ABR7LY00_9ACTN</name>
<accession>A0ABR7LY00</accession>
<feature type="transmembrane region" description="Helical" evidence="2">
    <location>
        <begin position="548"/>
        <end position="572"/>
    </location>
</feature>
<feature type="transmembrane region" description="Helical" evidence="2">
    <location>
        <begin position="399"/>
        <end position="417"/>
    </location>
</feature>
<feature type="transmembrane region" description="Helical" evidence="2">
    <location>
        <begin position="424"/>
        <end position="440"/>
    </location>
</feature>
<feature type="transmembrane region" description="Helical" evidence="2">
    <location>
        <begin position="33"/>
        <end position="50"/>
    </location>
</feature>
<feature type="transmembrane region" description="Helical" evidence="2">
    <location>
        <begin position="520"/>
        <end position="541"/>
    </location>
</feature>
<evidence type="ECO:0000256" key="2">
    <source>
        <dbReference type="SAM" id="Phobius"/>
    </source>
</evidence>
<feature type="transmembrane region" description="Helical" evidence="2">
    <location>
        <begin position="651"/>
        <end position="682"/>
    </location>
</feature>
<protein>
    <submittedName>
        <fullName evidence="4">TRAP transporter fused permease subunit</fullName>
    </submittedName>
</protein>
<dbReference type="PANTHER" id="PTHR43849:SF2">
    <property type="entry name" value="BLL3936 PROTEIN"/>
    <property type="match status" value="1"/>
</dbReference>
<dbReference type="EMBL" id="JABVEC010000026">
    <property type="protein sequence ID" value="MBC6469377.1"/>
    <property type="molecule type" value="Genomic_DNA"/>
</dbReference>